<dbReference type="Gene3D" id="3.50.50.60">
    <property type="entry name" value="FAD/NAD(P)-binding domain"/>
    <property type="match status" value="1"/>
</dbReference>
<dbReference type="NCBIfam" id="NF003724">
    <property type="entry name" value="PRK05329.2-3"/>
    <property type="match status" value="1"/>
</dbReference>
<protein>
    <submittedName>
        <fullName evidence="2">Anaerobic glycerol-3-phosphate dehydrogenase subunit B</fullName>
    </submittedName>
</protein>
<keyword evidence="3" id="KW-1185">Reference proteome</keyword>
<dbReference type="InterPro" id="IPR036188">
    <property type="entry name" value="FAD/NAD-bd_sf"/>
</dbReference>
<dbReference type="InterPro" id="IPR003953">
    <property type="entry name" value="FAD-dep_OxRdtase_2_FAD-bd"/>
</dbReference>
<proteinExistence type="predicted"/>
<accession>A0A1Q2CBW1</accession>
<evidence type="ECO:0000313" key="3">
    <source>
        <dbReference type="Proteomes" id="UP000188324"/>
    </source>
</evidence>
<dbReference type="GO" id="GO:0004368">
    <property type="term" value="F:glycerol-3-phosphate dehydrogenase (quinone) activity"/>
    <property type="evidence" value="ECO:0007669"/>
    <property type="project" value="InterPro"/>
</dbReference>
<organism evidence="2 3">
    <name type="scientific">Tessaracoccus flavus</name>
    <dbReference type="NCBI Taxonomy" id="1610493"/>
    <lineage>
        <taxon>Bacteria</taxon>
        <taxon>Bacillati</taxon>
        <taxon>Actinomycetota</taxon>
        <taxon>Actinomycetes</taxon>
        <taxon>Propionibacteriales</taxon>
        <taxon>Propionibacteriaceae</taxon>
        <taxon>Tessaracoccus</taxon>
    </lineage>
</organism>
<dbReference type="AlphaFoldDB" id="A0A1Q2CBW1"/>
<reference evidence="2 3" key="1">
    <citation type="journal article" date="2016" name="Int. J. Syst. Evol. Microbiol.">
        <title>Tessaracoccus flavus sp. nov., isolated from the drainage system of a lindane-producing factory.</title>
        <authorList>
            <person name="Kumari R."/>
            <person name="Singh P."/>
            <person name="Schumann P."/>
            <person name="Lal R."/>
        </authorList>
    </citation>
    <scope>NUCLEOTIDE SEQUENCE [LARGE SCALE GENOMIC DNA]</scope>
    <source>
        <strain evidence="2 3">RP1T</strain>
    </source>
</reference>
<dbReference type="SUPFAM" id="SSF51905">
    <property type="entry name" value="FAD/NAD(P)-binding domain"/>
    <property type="match status" value="1"/>
</dbReference>
<dbReference type="KEGG" id="tfl:RPIT_01115"/>
<gene>
    <name evidence="2" type="ORF">RPIT_01115</name>
</gene>
<dbReference type="Proteomes" id="UP000188324">
    <property type="component" value="Chromosome"/>
</dbReference>
<evidence type="ECO:0000259" key="1">
    <source>
        <dbReference type="Pfam" id="PF00890"/>
    </source>
</evidence>
<dbReference type="STRING" id="1610493.RPIT_01115"/>
<dbReference type="RefSeq" id="WP_077339738.1">
    <property type="nucleotide sequence ID" value="NZ_CP019605.1"/>
</dbReference>
<dbReference type="Pfam" id="PF00890">
    <property type="entry name" value="FAD_binding_2"/>
    <property type="match status" value="1"/>
</dbReference>
<dbReference type="GO" id="GO:0009331">
    <property type="term" value="C:glycerol-3-phosphate dehydrogenase (FAD) complex"/>
    <property type="evidence" value="ECO:0007669"/>
    <property type="project" value="InterPro"/>
</dbReference>
<dbReference type="OrthoDB" id="140595at2"/>
<evidence type="ECO:0000313" key="2">
    <source>
        <dbReference type="EMBL" id="AQP43592.1"/>
    </source>
</evidence>
<name>A0A1Q2CBW1_9ACTN</name>
<dbReference type="EMBL" id="CP019605">
    <property type="protein sequence ID" value="AQP43592.1"/>
    <property type="molecule type" value="Genomic_DNA"/>
</dbReference>
<dbReference type="InterPro" id="IPR009158">
    <property type="entry name" value="G3P_DH_GlpB_su"/>
</dbReference>
<dbReference type="PIRSF" id="PIRSF000141">
    <property type="entry name" value="Anaerobic_G3P_dh"/>
    <property type="match status" value="1"/>
</dbReference>
<dbReference type="NCBIfam" id="TIGR03378">
    <property type="entry name" value="glycerol3P_GlpB"/>
    <property type="match status" value="1"/>
</dbReference>
<sequence length="414" mass="41999">MSDVVVIGAGLAGLVAALRLARAGKSVTLTTKGPGGLHLSQGTVDILGYTPERVSAPLDAVASVPAGHPYASIGAEAVGSAVSWLAEEFGPELLTGDPARNFQFPTAVGALRPTALAQPSMVAGDAVGGKSYAVVGVRQLKDFPADLIAGNLARSKAPDGGALSAHSAWIDLPARKGEADPTPLTYARAMDDQSFAATFAKAVGAVAGKADVVALPAVLGSKRRDVWRQVADQLGRDICEIPLPPPSVPGIRLYDALLAMVRAAGVRFIQGSRIVSFTPGGDGVASVTLAAAGGPRHLKAASFVFAPGGFESGALDVDSFGTITEPVFGLPLTATDAGPLIPSDYWGPHALFEVGVRTDDAGRPIDAAGAVVHTNLFVAGGIIAGCERWREKSGDGIAVATAVRAADHITGGAR</sequence>
<feature type="domain" description="FAD-dependent oxidoreductase 2 FAD-binding" evidence="1">
    <location>
        <begin position="3"/>
        <end position="396"/>
    </location>
</feature>